<keyword evidence="5" id="KW-0285">Flavoprotein</keyword>
<keyword evidence="7 11" id="KW-0560">Oxidoreductase</keyword>
<name>W1QEE8_OGAPD</name>
<dbReference type="OrthoDB" id="303614at2759"/>
<dbReference type="GeneID" id="25773128"/>
<dbReference type="RefSeq" id="XP_013935496.1">
    <property type="nucleotide sequence ID" value="XM_014080021.1"/>
</dbReference>
<evidence type="ECO:0000256" key="5">
    <source>
        <dbReference type="ARBA" id="ARBA00022630"/>
    </source>
</evidence>
<dbReference type="eggNOG" id="KOG2586">
    <property type="taxonomic scope" value="Eukaryota"/>
</dbReference>
<dbReference type="GO" id="GO:0005758">
    <property type="term" value="C:mitochondrial intermembrane space"/>
    <property type="evidence" value="ECO:0007669"/>
    <property type="project" value="EnsemblFungi"/>
</dbReference>
<keyword evidence="8" id="KW-0175">Coiled coil</keyword>
<dbReference type="InterPro" id="IPR011576">
    <property type="entry name" value="Pyridox_Oxase_N"/>
</dbReference>
<dbReference type="InterPro" id="IPR012349">
    <property type="entry name" value="Split_barrel_FMN-bd"/>
</dbReference>
<dbReference type="AlphaFoldDB" id="W1QEE8"/>
<comment type="caution">
    <text evidence="11">The sequence shown here is derived from an EMBL/GenBank/DDBJ whole genome shotgun (WGS) entry which is preliminary data.</text>
</comment>
<dbReference type="Gene3D" id="2.30.110.10">
    <property type="entry name" value="Electron Transport, Fmn-binding Protein, Chain A"/>
    <property type="match status" value="1"/>
</dbReference>
<dbReference type="InterPro" id="IPR019740">
    <property type="entry name" value="Pyridox_Oxase_CS"/>
</dbReference>
<dbReference type="Proteomes" id="UP000008673">
    <property type="component" value="Unassembled WGS sequence"/>
</dbReference>
<dbReference type="UniPathway" id="UPA01068">
    <property type="reaction ID" value="UER00304"/>
</dbReference>
<evidence type="ECO:0000256" key="3">
    <source>
        <dbReference type="ARBA" id="ARBA00005037"/>
    </source>
</evidence>
<dbReference type="GO" id="GO:0010181">
    <property type="term" value="F:FMN binding"/>
    <property type="evidence" value="ECO:0007669"/>
    <property type="project" value="EnsemblFungi"/>
</dbReference>
<dbReference type="GO" id="GO:0008615">
    <property type="term" value="P:pyridoxine biosynthetic process"/>
    <property type="evidence" value="ECO:0007669"/>
    <property type="project" value="InterPro"/>
</dbReference>
<comment type="cofactor">
    <cofactor evidence="1">
        <name>FMN</name>
        <dbReference type="ChEBI" id="CHEBI:58210"/>
    </cofactor>
</comment>
<keyword evidence="12" id="KW-1185">Reference proteome</keyword>
<protein>
    <recommendedName>
        <fullName evidence="4">pyridoxal 5'-phosphate synthase</fullName>
        <ecNumber evidence="4">1.4.3.5</ecNumber>
    </recommendedName>
</protein>
<dbReference type="PIRSF" id="PIRSF000190">
    <property type="entry name" value="Pyd_amn-ph_oxd"/>
    <property type="match status" value="1"/>
</dbReference>
<dbReference type="NCBIfam" id="TIGR00558">
    <property type="entry name" value="pdxH"/>
    <property type="match status" value="1"/>
</dbReference>
<feature type="domain" description="Pyridoxine 5'-phosphate oxidase dimerisation C-terminal" evidence="10">
    <location>
        <begin position="192"/>
        <end position="234"/>
    </location>
</feature>
<dbReference type="EC" id="1.4.3.5" evidence="4"/>
<evidence type="ECO:0000259" key="9">
    <source>
        <dbReference type="Pfam" id="PF01243"/>
    </source>
</evidence>
<dbReference type="PANTHER" id="PTHR10851:SF0">
    <property type="entry name" value="PYRIDOXINE-5'-PHOSPHATE OXIDASE"/>
    <property type="match status" value="1"/>
</dbReference>
<dbReference type="STRING" id="871575.W1QEE8"/>
<comment type="pathway">
    <text evidence="2">Cofactor metabolism; pyridoxal 5'-phosphate salvage; pyridoxal 5'-phosphate from pyridoxamine 5'-phosphate: step 1/1.</text>
</comment>
<dbReference type="Pfam" id="PF01243">
    <property type="entry name" value="PNPOx_N"/>
    <property type="match status" value="1"/>
</dbReference>
<evidence type="ECO:0000256" key="2">
    <source>
        <dbReference type="ARBA" id="ARBA00004738"/>
    </source>
</evidence>
<dbReference type="HAMAP" id="MF_01629">
    <property type="entry name" value="PdxH"/>
    <property type="match status" value="1"/>
</dbReference>
<dbReference type="PROSITE" id="PS01064">
    <property type="entry name" value="PYRIDOX_OXIDASE"/>
    <property type="match status" value="1"/>
</dbReference>
<dbReference type="HOGENOM" id="CLU_032263_2_0_1"/>
<keyword evidence="6" id="KW-0288">FMN</keyword>
<proteinExistence type="inferred from homology"/>
<dbReference type="GO" id="GO:0004733">
    <property type="term" value="F:pyridoxamine phosphate oxidase activity"/>
    <property type="evidence" value="ECO:0007669"/>
    <property type="project" value="UniProtKB-EC"/>
</dbReference>
<organism evidence="11 12">
    <name type="scientific">Ogataea parapolymorpha (strain ATCC 26012 / BCRC 20466 / JCM 22074 / NRRL Y-7560 / DL-1)</name>
    <name type="common">Yeast</name>
    <name type="synonym">Hansenula polymorpha</name>
    <dbReference type="NCBI Taxonomy" id="871575"/>
    <lineage>
        <taxon>Eukaryota</taxon>
        <taxon>Fungi</taxon>
        <taxon>Dikarya</taxon>
        <taxon>Ascomycota</taxon>
        <taxon>Saccharomycotina</taxon>
        <taxon>Pichiomycetes</taxon>
        <taxon>Pichiales</taxon>
        <taxon>Pichiaceae</taxon>
        <taxon>Ogataea</taxon>
    </lineage>
</organism>
<reference evidence="11 12" key="1">
    <citation type="journal article" date="2013" name="BMC Genomics">
        <title>Genome sequence and analysis of methylotrophic yeast Hansenula polymorpha DL1.</title>
        <authorList>
            <person name="Ravin N.V."/>
            <person name="Eldarov M.A."/>
            <person name="Kadnikov V.V."/>
            <person name="Beletsky A.V."/>
            <person name="Schneider J."/>
            <person name="Mardanova E.S."/>
            <person name="Smekalova E.M."/>
            <person name="Zvereva M.I."/>
            <person name="Dontsova O.A."/>
            <person name="Mardanov A.V."/>
            <person name="Skryabin K.G."/>
        </authorList>
    </citation>
    <scope>NUCLEOTIDE SEQUENCE [LARGE SCALE GENOMIC DNA]</scope>
    <source>
        <strain evidence="12">ATCC 26012 / BCRC 20466 / JCM 22074 / NRRL Y-7560 / DL-1</strain>
    </source>
</reference>
<sequence length="234" mass="27089">MNLDLKEEPGESNPIIFAPKTYQYEKFQLDVSDLERDPIAQFTKWFKEASEGGSTDPIPESAVLSTAQLPSGRVSSRVVLFKELDHRGFIIYSNFDTSKKNKDIRSNPHAALNFFWKDLQRQVRVEGIVEFVDYETSSRYFSTRPRGSKIGAHASPQSSVIKDRDELEEKYKEAEQKFSEAKDEEIPCPPKWGGIRIVPLEIEFWQGRKSRLHDRFTYTRSSPDEPWELLRLAP</sequence>
<dbReference type="SUPFAM" id="SSF50475">
    <property type="entry name" value="FMN-binding split barrel"/>
    <property type="match status" value="1"/>
</dbReference>
<evidence type="ECO:0000256" key="1">
    <source>
        <dbReference type="ARBA" id="ARBA00001917"/>
    </source>
</evidence>
<dbReference type="NCBIfam" id="NF004231">
    <property type="entry name" value="PRK05679.1"/>
    <property type="match status" value="1"/>
</dbReference>
<accession>W1QEE8</accession>
<evidence type="ECO:0000256" key="8">
    <source>
        <dbReference type="SAM" id="Coils"/>
    </source>
</evidence>
<evidence type="ECO:0000313" key="11">
    <source>
        <dbReference type="EMBL" id="ESW99824.1"/>
    </source>
</evidence>
<dbReference type="OMA" id="AYFRTRP"/>
<dbReference type="PANTHER" id="PTHR10851">
    <property type="entry name" value="PYRIDOXINE-5-PHOSPHATE OXIDASE"/>
    <property type="match status" value="1"/>
</dbReference>
<evidence type="ECO:0000259" key="10">
    <source>
        <dbReference type="Pfam" id="PF10590"/>
    </source>
</evidence>
<evidence type="ECO:0000256" key="7">
    <source>
        <dbReference type="ARBA" id="ARBA00023002"/>
    </source>
</evidence>
<evidence type="ECO:0000256" key="4">
    <source>
        <dbReference type="ARBA" id="ARBA00012801"/>
    </source>
</evidence>
<comment type="pathway">
    <text evidence="3">Cofactor metabolism; pyridoxal 5'-phosphate salvage; pyridoxal 5'-phosphate from pyridoxine 5'-phosphate: step 1/1.</text>
</comment>
<feature type="domain" description="Pyridoxamine 5'-phosphate oxidase N-terminal" evidence="9">
    <location>
        <begin position="60"/>
        <end position="176"/>
    </location>
</feature>
<dbReference type="InterPro" id="IPR019576">
    <property type="entry name" value="Pyridoxamine_oxidase_dimer_C"/>
</dbReference>
<evidence type="ECO:0000313" key="12">
    <source>
        <dbReference type="Proteomes" id="UP000008673"/>
    </source>
</evidence>
<gene>
    <name evidence="11" type="ORF">HPODL_03693</name>
</gene>
<dbReference type="EMBL" id="AEOI02000007">
    <property type="protein sequence ID" value="ESW99824.1"/>
    <property type="molecule type" value="Genomic_DNA"/>
</dbReference>
<evidence type="ECO:0000256" key="6">
    <source>
        <dbReference type="ARBA" id="ARBA00022643"/>
    </source>
</evidence>
<feature type="coiled-coil region" evidence="8">
    <location>
        <begin position="157"/>
        <end position="184"/>
    </location>
</feature>
<dbReference type="Pfam" id="PF10590">
    <property type="entry name" value="PNP_phzG_C"/>
    <property type="match status" value="1"/>
</dbReference>
<dbReference type="InterPro" id="IPR000659">
    <property type="entry name" value="Pyridox_Oxase"/>
</dbReference>
<dbReference type="KEGG" id="opa:HPODL_03693"/>